<evidence type="ECO:0000313" key="1">
    <source>
        <dbReference type="EMBL" id="MBA9005944.1"/>
    </source>
</evidence>
<keyword evidence="2" id="KW-1185">Reference proteome</keyword>
<accession>A0A7W3N1V6</accession>
<proteinExistence type="predicted"/>
<reference evidence="1 2" key="1">
    <citation type="submission" date="2020-08" db="EMBL/GenBank/DDBJ databases">
        <title>Sequencing the genomes of 1000 actinobacteria strains.</title>
        <authorList>
            <person name="Klenk H.-P."/>
        </authorList>
    </citation>
    <scope>NUCLEOTIDE SEQUENCE [LARGE SCALE GENOMIC DNA]</scope>
    <source>
        <strain evidence="1 2">DSM 45823</strain>
    </source>
</reference>
<protein>
    <submittedName>
        <fullName evidence="1">Uncharacterized protein</fullName>
    </submittedName>
</protein>
<dbReference type="AlphaFoldDB" id="A0A7W3N1V6"/>
<gene>
    <name evidence="1" type="ORF">HNR21_004826</name>
</gene>
<dbReference type="RefSeq" id="WP_182706995.1">
    <property type="nucleotide sequence ID" value="NZ_JACJII010000001.1"/>
</dbReference>
<comment type="caution">
    <text evidence="1">The sequence shown here is derived from an EMBL/GenBank/DDBJ whole genome shotgun (WGS) entry which is preliminary data.</text>
</comment>
<dbReference type="Proteomes" id="UP000539313">
    <property type="component" value="Unassembled WGS sequence"/>
</dbReference>
<evidence type="ECO:0000313" key="2">
    <source>
        <dbReference type="Proteomes" id="UP000539313"/>
    </source>
</evidence>
<name>A0A7W3N1V6_9ACTN</name>
<organism evidence="1 2">
    <name type="scientific">Thermomonospora cellulosilytica</name>
    <dbReference type="NCBI Taxonomy" id="1411118"/>
    <lineage>
        <taxon>Bacteria</taxon>
        <taxon>Bacillati</taxon>
        <taxon>Actinomycetota</taxon>
        <taxon>Actinomycetes</taxon>
        <taxon>Streptosporangiales</taxon>
        <taxon>Thermomonosporaceae</taxon>
        <taxon>Thermomonospora</taxon>
    </lineage>
</organism>
<dbReference type="EMBL" id="JACJII010000001">
    <property type="protein sequence ID" value="MBA9005944.1"/>
    <property type="molecule type" value="Genomic_DNA"/>
</dbReference>
<sequence>MAIRVEPCQWPIDAGCCDAWEDASEEDREFARRVATEILWRLTGMRFGLCPVTVRPCRRKCADQAALPVWAGSPAAPPFIPYMRDGVWCNARCGTCTTECGCSPLCEVLLPAPVHDVTEVWVDGQLVDPGGYRVDDHRLLIRTDGECWPDCQDLEMPHDAPGAFAVTYTWGVPVPPAGQYAAGVYACELLKACTGGPCQLPKRVQQITRDGVQMTVVDPMDFLEQGLTGIPEVDTWVKAVNPHRLTGRSRVYSPDYRPPRRTTWP</sequence>